<evidence type="ECO:0000259" key="3">
    <source>
        <dbReference type="Pfam" id="PF01494"/>
    </source>
</evidence>
<dbReference type="EMBL" id="AAWS01000034">
    <property type="protein sequence ID" value="EAY26479.1"/>
    <property type="molecule type" value="Genomic_DNA"/>
</dbReference>
<dbReference type="Proteomes" id="UP000004095">
    <property type="component" value="Unassembled WGS sequence"/>
</dbReference>
<dbReference type="PANTHER" id="PTHR43476:SF3">
    <property type="entry name" value="FAD-BINDING MONOOXYGENASE"/>
    <property type="match status" value="1"/>
</dbReference>
<dbReference type="NCBIfam" id="NF004829">
    <property type="entry name" value="PRK06183.1-3"/>
    <property type="match status" value="1"/>
</dbReference>
<dbReference type="InterPro" id="IPR050631">
    <property type="entry name" value="PheA/TfdB_FAD_monoxygenase"/>
</dbReference>
<sequence>MMQKEDEFSGYDVLIVGLGPVGMLAANLLGMYGLKVAVFERNQELYNIPRAIHIDDEVMRILQYVGLHEPVLALSKPVPGMRLVTPRGKVLLETSKTATAGFAASYLFYQPHLEQVLMEGVERYKNVSVFFGATAVAIQPDNTPALQVKTAEKTCTYLGKFILACDGANSSLRDLLQLRLKDLRFSRRNLKVDVRIEDEGETFKFSDWIQKTVAPPNKSHVFLNSFGSHYRWEFSIPKGSSSASIEWASPGIIQDMLATVINPDKVKIIHAVEYRFATKIARQWQQDRVFLAGDAAHQMPPYIGQGMCAGFRDVMNISWKIKAVIKDQAPLQLLQSYAVERVPHVRFIMWVTRWVGRLFITRRWGWVLKGLALFAPRHWRKVKVPPQKLKQGIFGKNRRLRGHLFPQMEVTLANQTHLQDACLGKGWCIVSYGQEVSQALPADTLQRLTQLGVSFCIIATADAVNNEEGNPTDRYGRYQQWFTKHKVEVVVVRPDRYIYDATQTAKLPQVIQRLLKEVYPV</sequence>
<dbReference type="AlphaFoldDB" id="A1ZT89"/>
<evidence type="ECO:0000313" key="4">
    <source>
        <dbReference type="EMBL" id="EAY26479.1"/>
    </source>
</evidence>
<dbReference type="PRINTS" id="PR00420">
    <property type="entry name" value="RNGMNOXGNASE"/>
</dbReference>
<keyword evidence="1" id="KW-0560">Oxidoreductase</keyword>
<comment type="caution">
    <text evidence="4">The sequence shown here is derived from an EMBL/GenBank/DDBJ whole genome shotgun (WGS) entry which is preliminary data.</text>
</comment>
<dbReference type="GO" id="GO:0071949">
    <property type="term" value="F:FAD binding"/>
    <property type="evidence" value="ECO:0007669"/>
    <property type="project" value="InterPro"/>
</dbReference>
<keyword evidence="2" id="KW-0472">Membrane</keyword>
<name>A1ZT89_MICM2</name>
<keyword evidence="5" id="KW-1185">Reference proteome</keyword>
<dbReference type="InterPro" id="IPR036188">
    <property type="entry name" value="FAD/NAD-bd_sf"/>
</dbReference>
<keyword evidence="2" id="KW-0812">Transmembrane</keyword>
<dbReference type="PANTHER" id="PTHR43476">
    <property type="entry name" value="3-(3-HYDROXY-PHENYL)PROPIONATE/3-HYDROXYCINNAMIC ACID HYDROXYLASE"/>
    <property type="match status" value="1"/>
</dbReference>
<evidence type="ECO:0000313" key="5">
    <source>
        <dbReference type="Proteomes" id="UP000004095"/>
    </source>
</evidence>
<dbReference type="RefSeq" id="WP_002701035.1">
    <property type="nucleotide sequence ID" value="NZ_AAWS01000034.1"/>
</dbReference>
<dbReference type="Gene3D" id="3.30.70.2450">
    <property type="match status" value="1"/>
</dbReference>
<protein>
    <submittedName>
        <fullName evidence="4">FAD binding domain protein</fullName>
    </submittedName>
</protein>
<dbReference type="GO" id="GO:0019622">
    <property type="term" value="P:3-(3-hydroxy)phenylpropionate catabolic process"/>
    <property type="evidence" value="ECO:0007669"/>
    <property type="project" value="TreeGrafter"/>
</dbReference>
<evidence type="ECO:0000256" key="1">
    <source>
        <dbReference type="ARBA" id="ARBA00023002"/>
    </source>
</evidence>
<keyword evidence="2" id="KW-1133">Transmembrane helix</keyword>
<gene>
    <name evidence="4" type="ORF">M23134_07074</name>
</gene>
<dbReference type="Pfam" id="PF01494">
    <property type="entry name" value="FAD_binding_3"/>
    <property type="match status" value="1"/>
</dbReference>
<organism evidence="4 5">
    <name type="scientific">Microscilla marina ATCC 23134</name>
    <dbReference type="NCBI Taxonomy" id="313606"/>
    <lineage>
        <taxon>Bacteria</taxon>
        <taxon>Pseudomonadati</taxon>
        <taxon>Bacteroidota</taxon>
        <taxon>Cytophagia</taxon>
        <taxon>Cytophagales</taxon>
        <taxon>Microscillaceae</taxon>
        <taxon>Microscilla</taxon>
    </lineage>
</organism>
<dbReference type="SUPFAM" id="SSF51905">
    <property type="entry name" value="FAD/NAD(P)-binding domain"/>
    <property type="match status" value="1"/>
</dbReference>
<dbReference type="eggNOG" id="COG0654">
    <property type="taxonomic scope" value="Bacteria"/>
</dbReference>
<feature type="domain" description="FAD-binding" evidence="3">
    <location>
        <begin position="11"/>
        <end position="346"/>
    </location>
</feature>
<proteinExistence type="predicted"/>
<dbReference type="InterPro" id="IPR002938">
    <property type="entry name" value="FAD-bd"/>
</dbReference>
<dbReference type="Gene3D" id="3.50.50.60">
    <property type="entry name" value="FAD/NAD(P)-binding domain"/>
    <property type="match status" value="1"/>
</dbReference>
<accession>A1ZT89</accession>
<reference evidence="4 5" key="1">
    <citation type="submission" date="2007-01" db="EMBL/GenBank/DDBJ databases">
        <authorList>
            <person name="Haygood M."/>
            <person name="Podell S."/>
            <person name="Anderson C."/>
            <person name="Hopkinson B."/>
            <person name="Roe K."/>
            <person name="Barbeau K."/>
            <person name="Gaasterland T."/>
            <person name="Ferriera S."/>
            <person name="Johnson J."/>
            <person name="Kravitz S."/>
            <person name="Beeson K."/>
            <person name="Sutton G."/>
            <person name="Rogers Y.-H."/>
            <person name="Friedman R."/>
            <person name="Frazier M."/>
            <person name="Venter J.C."/>
        </authorList>
    </citation>
    <scope>NUCLEOTIDE SEQUENCE [LARGE SCALE GENOMIC DNA]</scope>
    <source>
        <strain evidence="4 5">ATCC 23134</strain>
    </source>
</reference>
<feature type="transmembrane region" description="Helical" evidence="2">
    <location>
        <begin position="12"/>
        <end position="34"/>
    </location>
</feature>
<dbReference type="GO" id="GO:0008688">
    <property type="term" value="F:3-(3-hydroxyphenyl)propionate hydroxylase activity"/>
    <property type="evidence" value="ECO:0007669"/>
    <property type="project" value="TreeGrafter"/>
</dbReference>
<evidence type="ECO:0000256" key="2">
    <source>
        <dbReference type="SAM" id="Phobius"/>
    </source>
</evidence>
<dbReference type="OrthoDB" id="9766816at2"/>